<dbReference type="SMART" id="SM00249">
    <property type="entry name" value="PHD"/>
    <property type="match status" value="2"/>
</dbReference>
<keyword evidence="3" id="KW-0862">Zinc</keyword>
<evidence type="ECO:0000256" key="1">
    <source>
        <dbReference type="ARBA" id="ARBA00022723"/>
    </source>
</evidence>
<dbReference type="InterPro" id="IPR011011">
    <property type="entry name" value="Znf_FYVE_PHD"/>
</dbReference>
<keyword evidence="2" id="KW-0863">Zinc-finger</keyword>
<evidence type="ECO:0000313" key="5">
    <source>
        <dbReference type="EMBL" id="VDK60177.1"/>
    </source>
</evidence>
<keyword evidence="1" id="KW-0479">Metal-binding</keyword>
<reference evidence="7" key="1">
    <citation type="submission" date="2017-02" db="UniProtKB">
        <authorList>
            <consortium name="WormBaseParasite"/>
        </authorList>
    </citation>
    <scope>IDENTIFICATION</scope>
</reference>
<evidence type="ECO:0000259" key="4">
    <source>
        <dbReference type="SMART" id="SM00249"/>
    </source>
</evidence>
<feature type="domain" description="Zinc finger PHD-type" evidence="4">
    <location>
        <begin position="208"/>
        <end position="256"/>
    </location>
</feature>
<keyword evidence="6" id="KW-1185">Reference proteome</keyword>
<dbReference type="OrthoDB" id="1678912at2759"/>
<dbReference type="InterPro" id="IPR001965">
    <property type="entry name" value="Znf_PHD"/>
</dbReference>
<evidence type="ECO:0000313" key="6">
    <source>
        <dbReference type="Proteomes" id="UP000267096"/>
    </source>
</evidence>
<protein>
    <submittedName>
        <fullName evidence="7">PHD-type domain-containing protein</fullName>
    </submittedName>
</protein>
<dbReference type="Proteomes" id="UP000267096">
    <property type="component" value="Unassembled WGS sequence"/>
</dbReference>
<feature type="domain" description="Zinc finger PHD-type" evidence="4">
    <location>
        <begin position="414"/>
        <end position="454"/>
    </location>
</feature>
<sequence length="512" mass="58721">MWQVPILSELITSTVVGTAETILSESSYRGIGLEAVEQIWSDIQKSDWMSETNIDRLRSELIKARRIEKSFQKAKKGECTLKELKEVEEDCKGSIFMNESQSHHELSDTSSRLESFCERLKQMFVNTHSYYSLVEILIGRDDLATLIEGSPLPLGRFSSRSLRDELLQLDQFESVEQMTNHLNCVYEQQQRLMTVLRSANESRSLKQTCSCSSDKDDPDGSIRCFLCHSKFHANCIQWDPSLSHLPVGYYLCVRCLRSKRPFIEDVRCASQTAPLSLEKTLVTHLLTRCANDYKQTMDLLNQIQSTSSVTDQDLLKKLDSSLISVLCAEMVDVDSWSNIVSAFKLLHEISDDERVTYEKIRLRPCGVNAEPPFIIFTLGVNLKKTKRRSSTSTTTTAQRHRKRGRNIYHNDKEQCSAETCLKPYSEQVRWIQCEAGCSRWYHYVCVGQSYRLHFESSFYTLIVQQIVVNNFLIGFIAIWSTLNLSSAIHSTELIESILTNNLSPLFEVIYQV</sequence>
<name>A0A0M3KAF3_ANISI</name>
<dbReference type="SUPFAM" id="SSF57903">
    <property type="entry name" value="FYVE/PHD zinc finger"/>
    <property type="match status" value="2"/>
</dbReference>
<gene>
    <name evidence="5" type="ORF">ASIM_LOCUS17350</name>
</gene>
<dbReference type="WBParaSite" id="ASIM_0001794901-mRNA-1">
    <property type="protein sequence ID" value="ASIM_0001794901-mRNA-1"/>
    <property type="gene ID" value="ASIM_0001794901"/>
</dbReference>
<dbReference type="EMBL" id="UYRR01034028">
    <property type="protein sequence ID" value="VDK60177.1"/>
    <property type="molecule type" value="Genomic_DNA"/>
</dbReference>
<evidence type="ECO:0000256" key="3">
    <source>
        <dbReference type="ARBA" id="ARBA00022833"/>
    </source>
</evidence>
<dbReference type="InterPro" id="IPR013083">
    <property type="entry name" value="Znf_RING/FYVE/PHD"/>
</dbReference>
<dbReference type="GO" id="GO:0008270">
    <property type="term" value="F:zinc ion binding"/>
    <property type="evidence" value="ECO:0007669"/>
    <property type="project" value="UniProtKB-KW"/>
</dbReference>
<proteinExistence type="predicted"/>
<dbReference type="AlphaFoldDB" id="A0A0M3KAF3"/>
<evidence type="ECO:0000313" key="7">
    <source>
        <dbReference type="WBParaSite" id="ASIM_0001794901-mRNA-1"/>
    </source>
</evidence>
<reference evidence="5 6" key="2">
    <citation type="submission" date="2018-11" db="EMBL/GenBank/DDBJ databases">
        <authorList>
            <consortium name="Pathogen Informatics"/>
        </authorList>
    </citation>
    <scope>NUCLEOTIDE SEQUENCE [LARGE SCALE GENOMIC DNA]</scope>
</reference>
<accession>A0A0M3KAF3</accession>
<organism evidence="7">
    <name type="scientific">Anisakis simplex</name>
    <name type="common">Herring worm</name>
    <dbReference type="NCBI Taxonomy" id="6269"/>
    <lineage>
        <taxon>Eukaryota</taxon>
        <taxon>Metazoa</taxon>
        <taxon>Ecdysozoa</taxon>
        <taxon>Nematoda</taxon>
        <taxon>Chromadorea</taxon>
        <taxon>Rhabditida</taxon>
        <taxon>Spirurina</taxon>
        <taxon>Ascaridomorpha</taxon>
        <taxon>Ascaridoidea</taxon>
        <taxon>Anisakidae</taxon>
        <taxon>Anisakis</taxon>
        <taxon>Anisakis simplex complex</taxon>
    </lineage>
</organism>
<dbReference type="Gene3D" id="3.30.40.10">
    <property type="entry name" value="Zinc/RING finger domain, C3HC4 (zinc finger)"/>
    <property type="match status" value="2"/>
</dbReference>
<evidence type="ECO:0000256" key="2">
    <source>
        <dbReference type="ARBA" id="ARBA00022771"/>
    </source>
</evidence>